<comment type="caution">
    <text evidence="13">The sequence shown here is derived from an EMBL/GenBank/DDBJ whole genome shotgun (WGS) entry which is preliminary data.</text>
</comment>
<dbReference type="AlphaFoldDB" id="A0A8T0EAT5"/>
<dbReference type="Gene3D" id="1.10.1380.10">
    <property type="entry name" value="Neutral endopeptidase , domain2"/>
    <property type="match status" value="1"/>
</dbReference>
<dbReference type="EMBL" id="JABXBU010002228">
    <property type="protein sequence ID" value="KAF8770126.1"/>
    <property type="molecule type" value="Genomic_DNA"/>
</dbReference>
<feature type="domain" description="Peptidase M13 C-terminal" evidence="11">
    <location>
        <begin position="558"/>
        <end position="775"/>
    </location>
</feature>
<dbReference type="InterPro" id="IPR042089">
    <property type="entry name" value="Peptidase_M13_dom_2"/>
</dbReference>
<sequence>MIQIAVIQSGSLSSNSNTFLINVNEQKKNSRNTIFRAPKSLQEKVLVLLSCLLLIISTVFLISLWIMSSRWKTTLSQLKSIYVEEDDICDTDACKETAKGLLSNLDPSTDPCVDFYQYACGGWMEKHPIPKGRQAYMVHEDRQKEMTLSITDLILNESNETTTSKSVENARRLYKACMNKDSRNEIGMKQLQDLVKQHGGWPMIGDNEWTEDGYDWQEKAAKANRNLFTDIFVDISFMNNLVDNRYYIMELQSGFFPFANGRDHDFLNETYREETCDDIMDIARLMGSTLDDDTLREQAEEIVELDYLFFNASMESVDEQESLAKAVGELNSEVNGETFSYIGFLNHHLQSDTPIKNDTVLYVYQPEYFLRLPSIMASVKKRTIANYIAFNIVYFFAEYSSDEIRNLTYGNKSITQKSEARLCQRITKSFMSLAVGRMYIDRYFPPLTRMHVKKMVEMIRLAYSSTIDQNTWMDENTLLYALVKLQSIQNMVGYEDWLLDDVALDAFYGKLGDVQEDNFFDAVVTLCTILNDVKYSRWNKTGVRNETDLMANDPVVVNAYYIPSTNFISLPAGMFGYPYYKYGRIDSINYGAIGTVIGHEISHAFDTTGRNFDHLGNLREWWTNGTKVKFLEKAACFAHQYNNYKDLLSPVTVDGTLTLGENIADNGGVRNAFKAFRLHLALSGEGLNYRKRLPGLSASPEQLFFLGYASIWCANMTHKYAMGFKENDNHSPNKIRYRDVTHWIGWVNVPLANFKEFAKAYHCKPGSPMNPTEKCVLW</sequence>
<dbReference type="InterPro" id="IPR000718">
    <property type="entry name" value="Peptidase_M13"/>
</dbReference>
<keyword evidence="4" id="KW-0479">Metal-binding</keyword>
<evidence type="ECO:0000256" key="1">
    <source>
        <dbReference type="ARBA" id="ARBA00001947"/>
    </source>
</evidence>
<evidence type="ECO:0000256" key="4">
    <source>
        <dbReference type="ARBA" id="ARBA00022723"/>
    </source>
</evidence>
<name>A0A8T0EAT5_ARGBR</name>
<dbReference type="PRINTS" id="PR00786">
    <property type="entry name" value="NEPRILYSIN"/>
</dbReference>
<keyword evidence="8" id="KW-1015">Disulfide bond</keyword>
<evidence type="ECO:0000256" key="10">
    <source>
        <dbReference type="SAM" id="Phobius"/>
    </source>
</evidence>
<keyword evidence="5" id="KW-0378">Hydrolase</keyword>
<reference evidence="13" key="1">
    <citation type="journal article" date="2020" name="bioRxiv">
        <title>Chromosome-level reference genome of the European wasp spider Argiope bruennichi: a resource for studies on range expansion and evolutionary adaptation.</title>
        <authorList>
            <person name="Sheffer M.M."/>
            <person name="Hoppe A."/>
            <person name="Krehenwinkel H."/>
            <person name="Uhl G."/>
            <person name="Kuss A.W."/>
            <person name="Jensen L."/>
            <person name="Jensen C."/>
            <person name="Gillespie R.G."/>
            <person name="Hoff K.J."/>
            <person name="Prost S."/>
        </authorList>
    </citation>
    <scope>NUCLEOTIDE SEQUENCE</scope>
</reference>
<dbReference type="PANTHER" id="PTHR11733:SF167">
    <property type="entry name" value="FI17812P1-RELATED"/>
    <property type="match status" value="1"/>
</dbReference>
<evidence type="ECO:0000256" key="7">
    <source>
        <dbReference type="ARBA" id="ARBA00023049"/>
    </source>
</evidence>
<evidence type="ECO:0000313" key="13">
    <source>
        <dbReference type="EMBL" id="KAF8770126.1"/>
    </source>
</evidence>
<keyword evidence="3" id="KW-0645">Protease</keyword>
<dbReference type="InterPro" id="IPR024079">
    <property type="entry name" value="MetalloPept_cat_dom_sf"/>
</dbReference>
<dbReference type="PANTHER" id="PTHR11733">
    <property type="entry name" value="ZINC METALLOPROTEASE FAMILY M13 NEPRILYSIN-RELATED"/>
    <property type="match status" value="1"/>
</dbReference>
<dbReference type="InterPro" id="IPR008753">
    <property type="entry name" value="Peptidase_M13_N"/>
</dbReference>
<evidence type="ECO:0000256" key="9">
    <source>
        <dbReference type="ARBA" id="ARBA00023180"/>
    </source>
</evidence>
<evidence type="ECO:0000256" key="5">
    <source>
        <dbReference type="ARBA" id="ARBA00022801"/>
    </source>
</evidence>
<accession>A0A8T0EAT5</accession>
<protein>
    <submittedName>
        <fullName evidence="13">Neprilysin-1 like protein</fullName>
    </submittedName>
</protein>
<dbReference type="Proteomes" id="UP000807504">
    <property type="component" value="Unassembled WGS sequence"/>
</dbReference>
<evidence type="ECO:0000259" key="12">
    <source>
        <dbReference type="Pfam" id="PF05649"/>
    </source>
</evidence>
<dbReference type="CDD" id="cd08662">
    <property type="entry name" value="M13"/>
    <property type="match status" value="1"/>
</dbReference>
<evidence type="ECO:0000256" key="8">
    <source>
        <dbReference type="ARBA" id="ARBA00023157"/>
    </source>
</evidence>
<feature type="domain" description="Peptidase M13 N-terminal" evidence="12">
    <location>
        <begin position="111"/>
        <end position="494"/>
    </location>
</feature>
<proteinExistence type="inferred from homology"/>
<dbReference type="FunFam" id="3.40.390.10:FF:000076">
    <property type="entry name" value="membrane metallo-endopeptidase-like 1"/>
    <property type="match status" value="1"/>
</dbReference>
<organism evidence="13 14">
    <name type="scientific">Argiope bruennichi</name>
    <name type="common">Wasp spider</name>
    <name type="synonym">Aranea bruennichi</name>
    <dbReference type="NCBI Taxonomy" id="94029"/>
    <lineage>
        <taxon>Eukaryota</taxon>
        <taxon>Metazoa</taxon>
        <taxon>Ecdysozoa</taxon>
        <taxon>Arthropoda</taxon>
        <taxon>Chelicerata</taxon>
        <taxon>Arachnida</taxon>
        <taxon>Araneae</taxon>
        <taxon>Araneomorphae</taxon>
        <taxon>Entelegynae</taxon>
        <taxon>Araneoidea</taxon>
        <taxon>Araneidae</taxon>
        <taxon>Argiope</taxon>
    </lineage>
</organism>
<keyword evidence="14" id="KW-1185">Reference proteome</keyword>
<dbReference type="GO" id="GO:0005886">
    <property type="term" value="C:plasma membrane"/>
    <property type="evidence" value="ECO:0007669"/>
    <property type="project" value="TreeGrafter"/>
</dbReference>
<dbReference type="GO" id="GO:0046872">
    <property type="term" value="F:metal ion binding"/>
    <property type="evidence" value="ECO:0007669"/>
    <property type="project" value="UniProtKB-KW"/>
</dbReference>
<keyword evidence="9" id="KW-0325">Glycoprotein</keyword>
<dbReference type="SUPFAM" id="SSF55486">
    <property type="entry name" value="Metalloproteases ('zincins'), catalytic domain"/>
    <property type="match status" value="1"/>
</dbReference>
<dbReference type="GO" id="GO:0016485">
    <property type="term" value="P:protein processing"/>
    <property type="evidence" value="ECO:0007669"/>
    <property type="project" value="TreeGrafter"/>
</dbReference>
<reference evidence="13" key="2">
    <citation type="submission" date="2020-06" db="EMBL/GenBank/DDBJ databases">
        <authorList>
            <person name="Sheffer M."/>
        </authorList>
    </citation>
    <scope>NUCLEOTIDE SEQUENCE</scope>
</reference>
<evidence type="ECO:0000256" key="2">
    <source>
        <dbReference type="ARBA" id="ARBA00007357"/>
    </source>
</evidence>
<dbReference type="GO" id="GO:0004222">
    <property type="term" value="F:metalloendopeptidase activity"/>
    <property type="evidence" value="ECO:0007669"/>
    <property type="project" value="InterPro"/>
</dbReference>
<keyword evidence="10" id="KW-0472">Membrane</keyword>
<evidence type="ECO:0000256" key="3">
    <source>
        <dbReference type="ARBA" id="ARBA00022670"/>
    </source>
</evidence>
<evidence type="ECO:0000313" key="14">
    <source>
        <dbReference type="Proteomes" id="UP000807504"/>
    </source>
</evidence>
<comment type="similarity">
    <text evidence="2">Belongs to the peptidase M13 family.</text>
</comment>
<dbReference type="Pfam" id="PF05649">
    <property type="entry name" value="Peptidase_M13_N"/>
    <property type="match status" value="1"/>
</dbReference>
<dbReference type="Pfam" id="PF01431">
    <property type="entry name" value="Peptidase_M13"/>
    <property type="match status" value="1"/>
</dbReference>
<evidence type="ECO:0000259" key="11">
    <source>
        <dbReference type="Pfam" id="PF01431"/>
    </source>
</evidence>
<feature type="transmembrane region" description="Helical" evidence="10">
    <location>
        <begin position="45"/>
        <end position="67"/>
    </location>
</feature>
<keyword evidence="6" id="KW-0862">Zinc</keyword>
<keyword evidence="10" id="KW-1133">Transmembrane helix</keyword>
<keyword evidence="10" id="KW-0812">Transmembrane</keyword>
<dbReference type="Gene3D" id="3.40.390.10">
    <property type="entry name" value="Collagenase (Catalytic Domain)"/>
    <property type="match status" value="1"/>
</dbReference>
<keyword evidence="7" id="KW-0482">Metalloprotease</keyword>
<gene>
    <name evidence="13" type="ORF">HNY73_017695</name>
</gene>
<comment type="cofactor">
    <cofactor evidence="1">
        <name>Zn(2+)</name>
        <dbReference type="ChEBI" id="CHEBI:29105"/>
    </cofactor>
</comment>
<evidence type="ECO:0000256" key="6">
    <source>
        <dbReference type="ARBA" id="ARBA00022833"/>
    </source>
</evidence>
<dbReference type="InterPro" id="IPR018497">
    <property type="entry name" value="Peptidase_M13_C"/>
</dbReference>
<dbReference type="PROSITE" id="PS51885">
    <property type="entry name" value="NEPRILYSIN"/>
    <property type="match status" value="1"/>
</dbReference>